<dbReference type="RefSeq" id="WP_004932021.1">
    <property type="nucleotide sequence ID" value="NZ_CBDRCB010000001.1"/>
</dbReference>
<organism evidence="6 7">
    <name type="scientific">Streptomyces fungicidicus</name>
    <dbReference type="NCBI Taxonomy" id="68203"/>
    <lineage>
        <taxon>Bacteria</taxon>
        <taxon>Bacillati</taxon>
        <taxon>Actinomycetota</taxon>
        <taxon>Actinomycetes</taxon>
        <taxon>Kitasatosporales</taxon>
        <taxon>Streptomycetaceae</taxon>
        <taxon>Streptomyces</taxon>
    </lineage>
</organism>
<keyword evidence="7" id="KW-1185">Reference proteome</keyword>
<evidence type="ECO:0000313" key="7">
    <source>
        <dbReference type="Proteomes" id="UP000282170"/>
    </source>
</evidence>
<dbReference type="PROSITE" id="PS01081">
    <property type="entry name" value="HTH_TETR_1"/>
    <property type="match status" value="1"/>
</dbReference>
<dbReference type="InterPro" id="IPR050109">
    <property type="entry name" value="HTH-type_TetR-like_transc_reg"/>
</dbReference>
<evidence type="ECO:0000256" key="4">
    <source>
        <dbReference type="PROSITE-ProRule" id="PRU00335"/>
    </source>
</evidence>
<dbReference type="PROSITE" id="PS50977">
    <property type="entry name" value="HTH_TETR_2"/>
    <property type="match status" value="1"/>
</dbReference>
<feature type="DNA-binding region" description="H-T-H motif" evidence="4">
    <location>
        <begin position="35"/>
        <end position="54"/>
    </location>
</feature>
<keyword evidence="2 4" id="KW-0238">DNA-binding</keyword>
<dbReference type="Pfam" id="PF21943">
    <property type="entry name" value="TetR_C_46"/>
    <property type="match status" value="1"/>
</dbReference>
<evidence type="ECO:0000313" key="6">
    <source>
        <dbReference type="EMBL" id="AYL35725.1"/>
    </source>
</evidence>
<dbReference type="SUPFAM" id="SSF46689">
    <property type="entry name" value="Homeodomain-like"/>
    <property type="match status" value="1"/>
</dbReference>
<proteinExistence type="predicted"/>
<reference evidence="6 7" key="1">
    <citation type="submission" date="2017-09" db="EMBL/GenBank/DDBJ databases">
        <authorList>
            <person name="Zhang H."/>
            <person name="Hu S."/>
            <person name="Xu J."/>
            <person name="He Z."/>
        </authorList>
    </citation>
    <scope>NUCLEOTIDE SEQUENCE [LARGE SCALE GENOMIC DNA]</scope>
    <source>
        <strain evidence="6 7">TXX3120</strain>
    </source>
</reference>
<sequence length="231" mass="25398">MTTGVRRRMGVEERRQQLIGVALELFSRRSPDEVSIDEIASRAGISRPLVYHYFPGKLSLYEAALRRAAEDLASRFEEPQEGALGSRLRRVMARFFDFVDAHGPGFAALMRGGPAVGSSATNQLIDSVRQAAYDQMLSHMGVTDPVPARLELVVRSWISLVESTALIWLDGRRLPREELEAQLVQDFAALAAVAAARDGELAALLREMLRNEPGDGPFTDLTVRLIALAGP</sequence>
<dbReference type="InterPro" id="IPR009057">
    <property type="entry name" value="Homeodomain-like_sf"/>
</dbReference>
<dbReference type="InterPro" id="IPR001647">
    <property type="entry name" value="HTH_TetR"/>
</dbReference>
<evidence type="ECO:0000256" key="2">
    <source>
        <dbReference type="ARBA" id="ARBA00023125"/>
    </source>
</evidence>
<dbReference type="GO" id="GO:0000976">
    <property type="term" value="F:transcription cis-regulatory region binding"/>
    <property type="evidence" value="ECO:0007669"/>
    <property type="project" value="TreeGrafter"/>
</dbReference>
<dbReference type="Gene3D" id="1.10.357.10">
    <property type="entry name" value="Tetracycline Repressor, domain 2"/>
    <property type="match status" value="1"/>
</dbReference>
<dbReference type="InterPro" id="IPR023772">
    <property type="entry name" value="DNA-bd_HTH_TetR-type_CS"/>
</dbReference>
<dbReference type="KEGG" id="sfug:CNQ36_09895"/>
<dbReference type="InterPro" id="IPR054129">
    <property type="entry name" value="DesT_TetR_C"/>
</dbReference>
<protein>
    <submittedName>
        <fullName evidence="6">TetR/AcrR family transcriptional regulator</fullName>
    </submittedName>
</protein>
<dbReference type="EMBL" id="CP023407">
    <property type="protein sequence ID" value="AYL35725.1"/>
    <property type="molecule type" value="Genomic_DNA"/>
</dbReference>
<feature type="domain" description="HTH tetR-type" evidence="5">
    <location>
        <begin position="12"/>
        <end position="72"/>
    </location>
</feature>
<dbReference type="AlphaFoldDB" id="A0A494UQ70"/>
<dbReference type="PANTHER" id="PTHR30055">
    <property type="entry name" value="HTH-TYPE TRANSCRIPTIONAL REGULATOR RUTR"/>
    <property type="match status" value="1"/>
</dbReference>
<evidence type="ECO:0000256" key="1">
    <source>
        <dbReference type="ARBA" id="ARBA00023015"/>
    </source>
</evidence>
<dbReference type="GO" id="GO:0003700">
    <property type="term" value="F:DNA-binding transcription factor activity"/>
    <property type="evidence" value="ECO:0007669"/>
    <property type="project" value="TreeGrafter"/>
</dbReference>
<dbReference type="Proteomes" id="UP000282170">
    <property type="component" value="Chromosome"/>
</dbReference>
<dbReference type="GeneID" id="93883121"/>
<dbReference type="PANTHER" id="PTHR30055:SF174">
    <property type="entry name" value="TRANSCRIPTIONAL REGULATORY PROTEIN (PROBABLY TETR-FAMILY)-RELATED"/>
    <property type="match status" value="1"/>
</dbReference>
<dbReference type="PRINTS" id="PR00455">
    <property type="entry name" value="HTHTETR"/>
</dbReference>
<keyword evidence="1" id="KW-0805">Transcription regulation</keyword>
<accession>A0A494UQ70</accession>
<gene>
    <name evidence="6" type="ORF">CNQ36_09895</name>
</gene>
<evidence type="ECO:0000259" key="5">
    <source>
        <dbReference type="PROSITE" id="PS50977"/>
    </source>
</evidence>
<evidence type="ECO:0000256" key="3">
    <source>
        <dbReference type="ARBA" id="ARBA00023163"/>
    </source>
</evidence>
<name>A0A494UQ70_9ACTN</name>
<dbReference type="Pfam" id="PF00440">
    <property type="entry name" value="TetR_N"/>
    <property type="match status" value="1"/>
</dbReference>
<keyword evidence="3" id="KW-0804">Transcription</keyword>